<dbReference type="GO" id="GO:0033179">
    <property type="term" value="C:proton-transporting V-type ATPase, V0 domain"/>
    <property type="evidence" value="ECO:0007669"/>
    <property type="project" value="InterPro"/>
</dbReference>
<evidence type="ECO:0000256" key="4">
    <source>
        <dbReference type="ARBA" id="ARBA00022692"/>
    </source>
</evidence>
<comment type="similarity">
    <text evidence="2">Belongs to the V-ATPase e1/e2 subunit family.</text>
</comment>
<dbReference type="Proteomes" id="UP000008312">
    <property type="component" value="Unassembled WGS sequence"/>
</dbReference>
<evidence type="ECO:0000256" key="8">
    <source>
        <dbReference type="ARBA" id="ARBA00023136"/>
    </source>
</evidence>
<name>D8M565_BLAHO</name>
<evidence type="ECO:0000256" key="5">
    <source>
        <dbReference type="ARBA" id="ARBA00022781"/>
    </source>
</evidence>
<comment type="subcellular location">
    <subcellularLocation>
        <location evidence="1">Membrane</location>
        <topology evidence="1">Multi-pass membrane protein</topology>
    </subcellularLocation>
</comment>
<protein>
    <submittedName>
        <fullName evidence="10">Uncharacterized protein</fullName>
    </submittedName>
</protein>
<dbReference type="OrthoDB" id="1508846at2759"/>
<evidence type="ECO:0000256" key="7">
    <source>
        <dbReference type="ARBA" id="ARBA00023065"/>
    </source>
</evidence>
<evidence type="ECO:0000256" key="1">
    <source>
        <dbReference type="ARBA" id="ARBA00004141"/>
    </source>
</evidence>
<evidence type="ECO:0000256" key="6">
    <source>
        <dbReference type="ARBA" id="ARBA00022989"/>
    </source>
</evidence>
<evidence type="ECO:0000313" key="11">
    <source>
        <dbReference type="Proteomes" id="UP000008312"/>
    </source>
</evidence>
<keyword evidence="4 9" id="KW-0812">Transmembrane</keyword>
<gene>
    <name evidence="10" type="ORF">GSBLH_T00003090001</name>
</gene>
<dbReference type="OMA" id="MYIMWAT"/>
<keyword evidence="8 9" id="KW-0472">Membrane</keyword>
<evidence type="ECO:0000256" key="9">
    <source>
        <dbReference type="SAM" id="Phobius"/>
    </source>
</evidence>
<dbReference type="Pfam" id="PF05493">
    <property type="entry name" value="ATP_synt_H"/>
    <property type="match status" value="1"/>
</dbReference>
<proteinExistence type="inferred from homology"/>
<keyword evidence="3" id="KW-0813">Transport</keyword>
<feature type="transmembrane region" description="Helical" evidence="9">
    <location>
        <begin position="6"/>
        <end position="26"/>
    </location>
</feature>
<dbReference type="EMBL" id="FN668656">
    <property type="protein sequence ID" value="CBK23170.2"/>
    <property type="molecule type" value="Genomic_DNA"/>
</dbReference>
<feature type="transmembrane region" description="Helical" evidence="9">
    <location>
        <begin position="38"/>
        <end position="60"/>
    </location>
</feature>
<evidence type="ECO:0000313" key="10">
    <source>
        <dbReference type="EMBL" id="CBK23170.2"/>
    </source>
</evidence>
<dbReference type="GO" id="GO:0046961">
    <property type="term" value="F:proton-transporting ATPase activity, rotational mechanism"/>
    <property type="evidence" value="ECO:0007669"/>
    <property type="project" value="InterPro"/>
</dbReference>
<organism evidence="10">
    <name type="scientific">Blastocystis hominis</name>
    <dbReference type="NCBI Taxonomy" id="12968"/>
    <lineage>
        <taxon>Eukaryota</taxon>
        <taxon>Sar</taxon>
        <taxon>Stramenopiles</taxon>
        <taxon>Bigyra</taxon>
        <taxon>Opalozoa</taxon>
        <taxon>Opalinata</taxon>
        <taxon>Blastocystidae</taxon>
        <taxon>Blastocystis</taxon>
    </lineage>
</organism>
<dbReference type="RefSeq" id="XP_012897218.1">
    <property type="nucleotide sequence ID" value="XM_013041764.1"/>
</dbReference>
<dbReference type="GeneID" id="24920210"/>
<accession>D8M565</accession>
<dbReference type="InterPro" id="IPR008389">
    <property type="entry name" value="ATPase_V0-cplx_e1/e2_su"/>
</dbReference>
<evidence type="ECO:0000256" key="2">
    <source>
        <dbReference type="ARBA" id="ARBA00008328"/>
    </source>
</evidence>
<keyword evidence="6 9" id="KW-1133">Transmembrane helix</keyword>
<keyword evidence="11" id="KW-1185">Reference proteome</keyword>
<sequence>MHPLLIGTLVFVILGVVGTLVVLALYKCKKMSRTAAEAGVIIAILSAVCMWMIWSCVYMMQMNPLLAPIKNEAGSR</sequence>
<reference evidence="10" key="1">
    <citation type="submission" date="2010-02" db="EMBL/GenBank/DDBJ databases">
        <title>Sequencing and annotation of the Blastocystis hominis genome.</title>
        <authorList>
            <person name="Wincker P."/>
        </authorList>
    </citation>
    <scope>NUCLEOTIDE SEQUENCE</scope>
    <source>
        <strain evidence="10">Singapore isolate B</strain>
    </source>
</reference>
<dbReference type="InParanoid" id="D8M565"/>
<keyword evidence="5" id="KW-0375">Hydrogen ion transport</keyword>
<evidence type="ECO:0000256" key="3">
    <source>
        <dbReference type="ARBA" id="ARBA00022448"/>
    </source>
</evidence>
<dbReference type="AlphaFoldDB" id="D8M565"/>
<keyword evidence="7" id="KW-0406">Ion transport</keyword>